<dbReference type="Pfam" id="PF13639">
    <property type="entry name" value="zf-RING_2"/>
    <property type="match status" value="1"/>
</dbReference>
<reference evidence="8 9" key="1">
    <citation type="journal article" date="2023" name="G3 (Bethesda)">
        <title>A chromosome-length genome assembly and annotation of blackberry (Rubus argutus, cv. 'Hillquist').</title>
        <authorList>
            <person name="Bruna T."/>
            <person name="Aryal R."/>
            <person name="Dudchenko O."/>
            <person name="Sargent D.J."/>
            <person name="Mead D."/>
            <person name="Buti M."/>
            <person name="Cavallini A."/>
            <person name="Hytonen T."/>
            <person name="Andres J."/>
            <person name="Pham M."/>
            <person name="Weisz D."/>
            <person name="Mascagni F."/>
            <person name="Usai G."/>
            <person name="Natali L."/>
            <person name="Bassil N."/>
            <person name="Fernandez G.E."/>
            <person name="Lomsadze A."/>
            <person name="Armour M."/>
            <person name="Olukolu B."/>
            <person name="Poorten T."/>
            <person name="Britton C."/>
            <person name="Davik J."/>
            <person name="Ashrafi H."/>
            <person name="Aiden E.L."/>
            <person name="Borodovsky M."/>
            <person name="Worthington M."/>
        </authorList>
    </citation>
    <scope>NUCLEOTIDE SEQUENCE [LARGE SCALE GENOMIC DNA]</scope>
    <source>
        <strain evidence="8">PI 553951</strain>
    </source>
</reference>
<comment type="caution">
    <text evidence="8">The sequence shown here is derived from an EMBL/GenBank/DDBJ whole genome shotgun (WGS) entry which is preliminary data.</text>
</comment>
<dbReference type="GO" id="GO:0061630">
    <property type="term" value="F:ubiquitin protein ligase activity"/>
    <property type="evidence" value="ECO:0007669"/>
    <property type="project" value="UniProtKB-EC"/>
</dbReference>
<comment type="catalytic activity">
    <reaction evidence="1">
        <text>S-ubiquitinyl-[E2 ubiquitin-conjugating enzyme]-L-cysteine + [acceptor protein]-L-lysine = [E2 ubiquitin-conjugating enzyme]-L-cysteine + N(6)-ubiquitinyl-[acceptor protein]-L-lysine.</text>
        <dbReference type="EC" id="2.3.2.27"/>
    </reaction>
</comment>
<proteinExistence type="predicted"/>
<dbReference type="GO" id="GO:0005737">
    <property type="term" value="C:cytoplasm"/>
    <property type="evidence" value="ECO:0007669"/>
    <property type="project" value="TreeGrafter"/>
</dbReference>
<protein>
    <recommendedName>
        <fullName evidence="2">RING-type E3 ubiquitin transferase</fullName>
        <ecNumber evidence="2">2.3.2.27</ecNumber>
    </recommendedName>
</protein>
<evidence type="ECO:0000256" key="5">
    <source>
        <dbReference type="ARBA" id="ARBA00022833"/>
    </source>
</evidence>
<name>A0AAW1WPR0_RUBAR</name>
<keyword evidence="4 6" id="KW-0863">Zinc-finger</keyword>
<dbReference type="GO" id="GO:0016567">
    <property type="term" value="P:protein ubiquitination"/>
    <property type="evidence" value="ECO:0007669"/>
    <property type="project" value="TreeGrafter"/>
</dbReference>
<dbReference type="CDD" id="cd16454">
    <property type="entry name" value="RING-H2_PA-TM-RING"/>
    <property type="match status" value="1"/>
</dbReference>
<evidence type="ECO:0000256" key="2">
    <source>
        <dbReference type="ARBA" id="ARBA00012483"/>
    </source>
</evidence>
<dbReference type="AlphaFoldDB" id="A0AAW1WPR0"/>
<evidence type="ECO:0000256" key="6">
    <source>
        <dbReference type="PROSITE-ProRule" id="PRU00175"/>
    </source>
</evidence>
<dbReference type="PANTHER" id="PTHR15710:SF229">
    <property type="entry name" value="E3 UBIQUITIN-PROTEIN LIGASE RNF181-LIKE"/>
    <property type="match status" value="1"/>
</dbReference>
<dbReference type="Gene3D" id="3.30.40.10">
    <property type="entry name" value="Zinc/RING finger domain, C3HC4 (zinc finger)"/>
    <property type="match status" value="1"/>
</dbReference>
<evidence type="ECO:0000313" key="8">
    <source>
        <dbReference type="EMBL" id="KAK9925275.1"/>
    </source>
</evidence>
<evidence type="ECO:0000313" key="9">
    <source>
        <dbReference type="Proteomes" id="UP001457282"/>
    </source>
</evidence>
<dbReference type="SUPFAM" id="SSF57850">
    <property type="entry name" value="RING/U-box"/>
    <property type="match status" value="1"/>
</dbReference>
<evidence type="ECO:0000256" key="4">
    <source>
        <dbReference type="ARBA" id="ARBA00022771"/>
    </source>
</evidence>
<keyword evidence="9" id="KW-1185">Reference proteome</keyword>
<dbReference type="GO" id="GO:0008270">
    <property type="term" value="F:zinc ion binding"/>
    <property type="evidence" value="ECO:0007669"/>
    <property type="project" value="UniProtKB-KW"/>
</dbReference>
<evidence type="ECO:0000256" key="3">
    <source>
        <dbReference type="ARBA" id="ARBA00022723"/>
    </source>
</evidence>
<dbReference type="PROSITE" id="PS50089">
    <property type="entry name" value="ZF_RING_2"/>
    <property type="match status" value="1"/>
</dbReference>
<dbReference type="EMBL" id="JBEDUW010000006">
    <property type="protein sequence ID" value="KAK9925275.1"/>
    <property type="molecule type" value="Genomic_DNA"/>
</dbReference>
<feature type="domain" description="RING-type" evidence="7">
    <location>
        <begin position="197"/>
        <end position="241"/>
    </location>
</feature>
<keyword evidence="5" id="KW-0862">Zinc</keyword>
<keyword evidence="3" id="KW-0479">Metal-binding</keyword>
<dbReference type="SMART" id="SM00184">
    <property type="entry name" value="RING"/>
    <property type="match status" value="1"/>
</dbReference>
<sequence length="255" mass="28993">MSSVPTEKHYYFSRAFQRGVREPFPPGEEDWLAVDFFLVKQSRCWYDPAPTTTDDISCEISLSGRSTAILFSSDNHRRGYTDLMSSYISAVGVPREEHPPILEKLFQVIEAAVPERRIMVLMADVTVRFFGSTDEMCSEVYVLHDIDYHGINDMVTWESFETQRISFVPATRSSIESLNKVILDSLEEATIKQNSPCAICMDDFAQGGVDQLITPLPCAHHYHLDCIIPWLKTSHMCPMCRYPMPRVEEAGPSNP</sequence>
<evidence type="ECO:0000259" key="7">
    <source>
        <dbReference type="PROSITE" id="PS50089"/>
    </source>
</evidence>
<gene>
    <name evidence="8" type="ORF">M0R45_033604</name>
</gene>
<organism evidence="8 9">
    <name type="scientific">Rubus argutus</name>
    <name type="common">Southern blackberry</name>
    <dbReference type="NCBI Taxonomy" id="59490"/>
    <lineage>
        <taxon>Eukaryota</taxon>
        <taxon>Viridiplantae</taxon>
        <taxon>Streptophyta</taxon>
        <taxon>Embryophyta</taxon>
        <taxon>Tracheophyta</taxon>
        <taxon>Spermatophyta</taxon>
        <taxon>Magnoliopsida</taxon>
        <taxon>eudicotyledons</taxon>
        <taxon>Gunneridae</taxon>
        <taxon>Pentapetalae</taxon>
        <taxon>rosids</taxon>
        <taxon>fabids</taxon>
        <taxon>Rosales</taxon>
        <taxon>Rosaceae</taxon>
        <taxon>Rosoideae</taxon>
        <taxon>Rosoideae incertae sedis</taxon>
        <taxon>Rubus</taxon>
    </lineage>
</organism>
<dbReference type="PANTHER" id="PTHR15710">
    <property type="entry name" value="E3 UBIQUITIN-PROTEIN LIGASE PRAJA"/>
    <property type="match status" value="1"/>
</dbReference>
<accession>A0AAW1WPR0</accession>
<evidence type="ECO:0000256" key="1">
    <source>
        <dbReference type="ARBA" id="ARBA00000900"/>
    </source>
</evidence>
<dbReference type="Proteomes" id="UP001457282">
    <property type="component" value="Unassembled WGS sequence"/>
</dbReference>
<dbReference type="EC" id="2.3.2.27" evidence="2"/>
<dbReference type="InterPro" id="IPR013083">
    <property type="entry name" value="Znf_RING/FYVE/PHD"/>
</dbReference>
<dbReference type="InterPro" id="IPR001841">
    <property type="entry name" value="Znf_RING"/>
</dbReference>